<gene>
    <name evidence="2" type="ORF">DFQ27_003092</name>
</gene>
<feature type="compositionally biased region" description="Polar residues" evidence="1">
    <location>
        <begin position="84"/>
        <end position="97"/>
    </location>
</feature>
<protein>
    <submittedName>
        <fullName evidence="2">Uncharacterized protein</fullName>
    </submittedName>
</protein>
<feature type="region of interest" description="Disordered" evidence="1">
    <location>
        <begin position="45"/>
        <end position="101"/>
    </location>
</feature>
<dbReference type="Proteomes" id="UP000807716">
    <property type="component" value="Unassembled WGS sequence"/>
</dbReference>
<proteinExistence type="predicted"/>
<dbReference type="AlphaFoldDB" id="A0A9P6Q7K5"/>
<name>A0A9P6Q7K5_9FUNG</name>
<evidence type="ECO:0000313" key="2">
    <source>
        <dbReference type="EMBL" id="KAG0261231.1"/>
    </source>
</evidence>
<dbReference type="Pfam" id="PF12855">
    <property type="entry name" value="Ecl1"/>
    <property type="match status" value="1"/>
</dbReference>
<dbReference type="EMBL" id="JAAAJB010000223">
    <property type="protein sequence ID" value="KAG0261231.1"/>
    <property type="molecule type" value="Genomic_DNA"/>
</dbReference>
<sequence length="144" mass="15841">MDLNWCPVCEQHIPLAWESSLYCSDRCKKADALSSHPALGYAYPDDLQSFPQKRSPSLSPVSSPTLSSLSTASTAYPSPPTSPNQYMYNKTSSTQRISPPAFSLGHPATVDLRRKSTTQLGYQGHSMMIQQGTTTTSSKKGFFW</sequence>
<reference evidence="2" key="1">
    <citation type="journal article" date="2020" name="Fungal Divers.">
        <title>Resolving the Mortierellaceae phylogeny through synthesis of multi-gene phylogenetics and phylogenomics.</title>
        <authorList>
            <person name="Vandepol N."/>
            <person name="Liber J."/>
            <person name="Desiro A."/>
            <person name="Na H."/>
            <person name="Kennedy M."/>
            <person name="Barry K."/>
            <person name="Grigoriev I.V."/>
            <person name="Miller A.N."/>
            <person name="O'Donnell K."/>
            <person name="Stajich J.E."/>
            <person name="Bonito G."/>
        </authorList>
    </citation>
    <scope>NUCLEOTIDE SEQUENCE</scope>
    <source>
        <strain evidence="2">BC1065</strain>
    </source>
</reference>
<dbReference type="OrthoDB" id="2384637at2759"/>
<evidence type="ECO:0000256" key="1">
    <source>
        <dbReference type="SAM" id="MobiDB-lite"/>
    </source>
</evidence>
<keyword evidence="3" id="KW-1185">Reference proteome</keyword>
<accession>A0A9P6Q7K5</accession>
<evidence type="ECO:0000313" key="3">
    <source>
        <dbReference type="Proteomes" id="UP000807716"/>
    </source>
</evidence>
<comment type="caution">
    <text evidence="2">The sequence shown here is derived from an EMBL/GenBank/DDBJ whole genome shotgun (WGS) entry which is preliminary data.</text>
</comment>
<dbReference type="InterPro" id="IPR024368">
    <property type="entry name" value="Ecl1/2/3"/>
</dbReference>
<organism evidence="2 3">
    <name type="scientific">Actinomortierella ambigua</name>
    <dbReference type="NCBI Taxonomy" id="1343610"/>
    <lineage>
        <taxon>Eukaryota</taxon>
        <taxon>Fungi</taxon>
        <taxon>Fungi incertae sedis</taxon>
        <taxon>Mucoromycota</taxon>
        <taxon>Mortierellomycotina</taxon>
        <taxon>Mortierellomycetes</taxon>
        <taxon>Mortierellales</taxon>
        <taxon>Mortierellaceae</taxon>
        <taxon>Actinomortierella</taxon>
    </lineage>
</organism>
<feature type="compositionally biased region" description="Low complexity" evidence="1">
    <location>
        <begin position="55"/>
        <end position="76"/>
    </location>
</feature>